<dbReference type="PROSITE" id="PS51420">
    <property type="entry name" value="RHO"/>
    <property type="match status" value="1"/>
</dbReference>
<comment type="similarity">
    <text evidence="10">Belongs to the small GTPase superfamily. Rheb family.</text>
</comment>
<dbReference type="InterPro" id="IPR027417">
    <property type="entry name" value="P-loop_NTPase"/>
</dbReference>
<dbReference type="GO" id="GO:0016020">
    <property type="term" value="C:membrane"/>
    <property type="evidence" value="ECO:0007669"/>
    <property type="project" value="InterPro"/>
</dbReference>
<dbReference type="PANTHER" id="PTHR24070">
    <property type="entry name" value="RAS, DI-RAS, AND RHEB FAMILY MEMBERS OF SMALL GTPASE SUPERFAMILY"/>
    <property type="match status" value="1"/>
</dbReference>
<evidence type="ECO:0000256" key="6">
    <source>
        <dbReference type="ARBA" id="ARBA00023134"/>
    </source>
</evidence>
<keyword evidence="4" id="KW-0378">Hydrolase</keyword>
<keyword evidence="14" id="KW-1185">Reference proteome</keyword>
<dbReference type="Gene3D" id="3.40.50.300">
    <property type="entry name" value="P-loop containing nucleotide triphosphate hydrolases"/>
    <property type="match status" value="1"/>
</dbReference>
<dbReference type="InterPro" id="IPR020849">
    <property type="entry name" value="Small_GTPase_Ras-type"/>
</dbReference>
<keyword evidence="2" id="KW-0479">Metal-binding</keyword>
<evidence type="ECO:0000256" key="4">
    <source>
        <dbReference type="ARBA" id="ARBA00022801"/>
    </source>
</evidence>
<comment type="caution">
    <text evidence="13">The sequence shown here is derived from an EMBL/GenBank/DDBJ whole genome shotgun (WGS) entry which is preliminary data.</text>
</comment>
<keyword evidence="5" id="KW-0460">Magnesium</keyword>
<dbReference type="FunFam" id="3.40.50.300:FF:000273">
    <property type="entry name" value="GTP-binding protein Rheb homolog"/>
    <property type="match status" value="1"/>
</dbReference>
<name>A0A8H4A8U3_GIGMA</name>
<evidence type="ECO:0000256" key="8">
    <source>
        <dbReference type="ARBA" id="ARBA00023288"/>
    </source>
</evidence>
<dbReference type="Proteomes" id="UP000439903">
    <property type="component" value="Unassembled WGS sequence"/>
</dbReference>
<reference evidence="13 14" key="1">
    <citation type="journal article" date="2019" name="Environ. Microbiol.">
        <title>At the nexus of three kingdoms: the genome of the mycorrhizal fungus Gigaspora margarita provides insights into plant, endobacterial and fungal interactions.</title>
        <authorList>
            <person name="Venice F."/>
            <person name="Ghignone S."/>
            <person name="Salvioli di Fossalunga A."/>
            <person name="Amselem J."/>
            <person name="Novero M."/>
            <person name="Xianan X."/>
            <person name="Sedzielewska Toro K."/>
            <person name="Morin E."/>
            <person name="Lipzen A."/>
            <person name="Grigoriev I.V."/>
            <person name="Henrissat B."/>
            <person name="Martin F.M."/>
            <person name="Bonfante P."/>
        </authorList>
    </citation>
    <scope>NUCLEOTIDE SEQUENCE [LARGE SCALE GENOMIC DNA]</scope>
    <source>
        <strain evidence="13 14">BEG34</strain>
    </source>
</reference>
<dbReference type="GO" id="GO:0046872">
    <property type="term" value="F:metal ion binding"/>
    <property type="evidence" value="ECO:0007669"/>
    <property type="project" value="UniProtKB-KW"/>
</dbReference>
<dbReference type="SUPFAM" id="SSF52540">
    <property type="entry name" value="P-loop containing nucleoside triphosphate hydrolases"/>
    <property type="match status" value="1"/>
</dbReference>
<evidence type="ECO:0000313" key="14">
    <source>
        <dbReference type="Proteomes" id="UP000439903"/>
    </source>
</evidence>
<keyword evidence="9" id="KW-0636">Prenylation</keyword>
<protein>
    <submittedName>
        <fullName evidence="13">Rheb GTPase Rhb1</fullName>
    </submittedName>
</protein>
<evidence type="ECO:0000256" key="7">
    <source>
        <dbReference type="ARBA" id="ARBA00023136"/>
    </source>
</evidence>
<dbReference type="GO" id="GO:0005525">
    <property type="term" value="F:GTP binding"/>
    <property type="evidence" value="ECO:0007669"/>
    <property type="project" value="UniProtKB-KW"/>
</dbReference>
<dbReference type="EMBL" id="WTPW01001253">
    <property type="protein sequence ID" value="KAF0446271.1"/>
    <property type="molecule type" value="Genomic_DNA"/>
</dbReference>
<dbReference type="Pfam" id="PF00071">
    <property type="entry name" value="Ras"/>
    <property type="match status" value="1"/>
</dbReference>
<keyword evidence="3" id="KW-0547">Nucleotide-binding</keyword>
<dbReference type="GO" id="GO:0012505">
    <property type="term" value="C:endomembrane system"/>
    <property type="evidence" value="ECO:0007669"/>
    <property type="project" value="UniProtKB-SubCell"/>
</dbReference>
<organism evidence="13 14">
    <name type="scientific">Gigaspora margarita</name>
    <dbReference type="NCBI Taxonomy" id="4874"/>
    <lineage>
        <taxon>Eukaryota</taxon>
        <taxon>Fungi</taxon>
        <taxon>Fungi incertae sedis</taxon>
        <taxon>Mucoromycota</taxon>
        <taxon>Glomeromycotina</taxon>
        <taxon>Glomeromycetes</taxon>
        <taxon>Diversisporales</taxon>
        <taxon>Gigasporaceae</taxon>
        <taxon>Gigaspora</taxon>
    </lineage>
</organism>
<evidence type="ECO:0000256" key="2">
    <source>
        <dbReference type="ARBA" id="ARBA00022723"/>
    </source>
</evidence>
<comment type="catalytic activity">
    <reaction evidence="12">
        <text>GTP + H2O = GDP + phosphate + H(+)</text>
        <dbReference type="Rhea" id="RHEA:19669"/>
        <dbReference type="ChEBI" id="CHEBI:15377"/>
        <dbReference type="ChEBI" id="CHEBI:15378"/>
        <dbReference type="ChEBI" id="CHEBI:37565"/>
        <dbReference type="ChEBI" id="CHEBI:43474"/>
        <dbReference type="ChEBI" id="CHEBI:58189"/>
    </reaction>
    <physiologicalReaction direction="left-to-right" evidence="12">
        <dbReference type="Rhea" id="RHEA:19670"/>
    </physiologicalReaction>
</comment>
<evidence type="ECO:0000256" key="9">
    <source>
        <dbReference type="ARBA" id="ARBA00023289"/>
    </source>
</evidence>
<accession>A0A8H4A8U3</accession>
<dbReference type="AlphaFoldDB" id="A0A8H4A8U3"/>
<dbReference type="SMART" id="SM00173">
    <property type="entry name" value="RAS"/>
    <property type="match status" value="1"/>
</dbReference>
<sequence length="240" mass="27569">MREKKYKNAYPILKINAAGIMAGNTLKARTIAILGSREVGKSSLIIQFVENHFVESYHPSVETTFRKVIRYKGHEVEAEIIDTAGQVEHSILSFTHVVGIHGYILVYSVTSKQSFEMVKIIRNKILNYSGRESVPIVLVGNKMDLHQQRQLTFEEGKNLASHWQCAWTEATAKRNDNITNIFKLMINEMEKDINPNNKELSKKFLNILRSKTFSKLETIASYILTSIVIYCLKYLESRIR</sequence>
<evidence type="ECO:0000256" key="3">
    <source>
        <dbReference type="ARBA" id="ARBA00022741"/>
    </source>
</evidence>
<evidence type="ECO:0000256" key="11">
    <source>
        <dbReference type="ARBA" id="ARBA00046278"/>
    </source>
</evidence>
<evidence type="ECO:0000256" key="12">
    <source>
        <dbReference type="ARBA" id="ARBA00049117"/>
    </source>
</evidence>
<dbReference type="InterPro" id="IPR001806">
    <property type="entry name" value="Small_GTPase"/>
</dbReference>
<dbReference type="NCBIfam" id="TIGR00231">
    <property type="entry name" value="small_GTP"/>
    <property type="match status" value="1"/>
</dbReference>
<evidence type="ECO:0000313" key="13">
    <source>
        <dbReference type="EMBL" id="KAF0446271.1"/>
    </source>
</evidence>
<dbReference type="InterPro" id="IPR005225">
    <property type="entry name" value="Small_GTP-bd"/>
</dbReference>
<dbReference type="PROSITE" id="PS51421">
    <property type="entry name" value="RAS"/>
    <property type="match status" value="1"/>
</dbReference>
<evidence type="ECO:0000256" key="1">
    <source>
        <dbReference type="ARBA" id="ARBA00022481"/>
    </source>
</evidence>
<gene>
    <name evidence="13" type="ORF">F8M41_002954</name>
</gene>
<dbReference type="GO" id="GO:0007165">
    <property type="term" value="P:signal transduction"/>
    <property type="evidence" value="ECO:0007669"/>
    <property type="project" value="InterPro"/>
</dbReference>
<dbReference type="SMART" id="SM00174">
    <property type="entry name" value="RHO"/>
    <property type="match status" value="1"/>
</dbReference>
<dbReference type="PROSITE" id="PS51419">
    <property type="entry name" value="RAB"/>
    <property type="match status" value="1"/>
</dbReference>
<dbReference type="GO" id="GO:0003924">
    <property type="term" value="F:GTPase activity"/>
    <property type="evidence" value="ECO:0007669"/>
    <property type="project" value="InterPro"/>
</dbReference>
<dbReference type="SMART" id="SM00175">
    <property type="entry name" value="RAB"/>
    <property type="match status" value="1"/>
</dbReference>
<keyword evidence="1" id="KW-0488">Methylation</keyword>
<keyword evidence="7" id="KW-0472">Membrane</keyword>
<keyword evidence="6" id="KW-0342">GTP-binding</keyword>
<evidence type="ECO:0000256" key="10">
    <source>
        <dbReference type="ARBA" id="ARBA00037969"/>
    </source>
</evidence>
<dbReference type="PRINTS" id="PR00449">
    <property type="entry name" value="RASTRNSFRMNG"/>
</dbReference>
<keyword evidence="8" id="KW-0449">Lipoprotein</keyword>
<proteinExistence type="inferred from homology"/>
<comment type="subcellular location">
    <subcellularLocation>
        <location evidence="11">Endomembrane system</location>
        <topology evidence="11">Lipid-anchor</topology>
        <orientation evidence="11">Cytoplasmic side</orientation>
    </subcellularLocation>
</comment>
<dbReference type="OrthoDB" id="5976022at2759"/>
<evidence type="ECO:0000256" key="5">
    <source>
        <dbReference type="ARBA" id="ARBA00022842"/>
    </source>
</evidence>